<evidence type="ECO:0000313" key="1">
    <source>
        <dbReference type="EMBL" id="GKV14726.1"/>
    </source>
</evidence>
<name>A0AAV5JV00_9ROSI</name>
<dbReference type="EMBL" id="BPVZ01000041">
    <property type="protein sequence ID" value="GKV14726.1"/>
    <property type="molecule type" value="Genomic_DNA"/>
</dbReference>
<evidence type="ECO:0000313" key="2">
    <source>
        <dbReference type="Proteomes" id="UP001054252"/>
    </source>
</evidence>
<dbReference type="Proteomes" id="UP001054252">
    <property type="component" value="Unassembled WGS sequence"/>
</dbReference>
<proteinExistence type="predicted"/>
<protein>
    <submittedName>
        <fullName evidence="1">Uncharacterized protein</fullName>
    </submittedName>
</protein>
<sequence>MVGVESLLPECCIQAYEQQLYLFNNRKLALGWSVVWKAGIWTLWLVRNNMIFNEKAMVNGKAFELIQLQTVHWIKAKAKDCKISFMDWVQEPGECTKQIGM</sequence>
<dbReference type="AlphaFoldDB" id="A0AAV5JV00"/>
<keyword evidence="2" id="KW-1185">Reference proteome</keyword>
<reference evidence="1 2" key="1">
    <citation type="journal article" date="2021" name="Commun. Biol.">
        <title>The genome of Shorea leprosula (Dipterocarpaceae) highlights the ecological relevance of drought in aseasonal tropical rainforests.</title>
        <authorList>
            <person name="Ng K.K.S."/>
            <person name="Kobayashi M.J."/>
            <person name="Fawcett J.A."/>
            <person name="Hatakeyama M."/>
            <person name="Paape T."/>
            <person name="Ng C.H."/>
            <person name="Ang C.C."/>
            <person name="Tnah L.H."/>
            <person name="Lee C.T."/>
            <person name="Nishiyama T."/>
            <person name="Sese J."/>
            <person name="O'Brien M.J."/>
            <person name="Copetti D."/>
            <person name="Mohd Noor M.I."/>
            <person name="Ong R.C."/>
            <person name="Putra M."/>
            <person name="Sireger I.Z."/>
            <person name="Indrioko S."/>
            <person name="Kosugi Y."/>
            <person name="Izuno A."/>
            <person name="Isagi Y."/>
            <person name="Lee S.L."/>
            <person name="Shimizu K.K."/>
        </authorList>
    </citation>
    <scope>NUCLEOTIDE SEQUENCE [LARGE SCALE GENOMIC DNA]</scope>
    <source>
        <strain evidence="1">214</strain>
    </source>
</reference>
<organism evidence="1 2">
    <name type="scientific">Rubroshorea leprosula</name>
    <dbReference type="NCBI Taxonomy" id="152421"/>
    <lineage>
        <taxon>Eukaryota</taxon>
        <taxon>Viridiplantae</taxon>
        <taxon>Streptophyta</taxon>
        <taxon>Embryophyta</taxon>
        <taxon>Tracheophyta</taxon>
        <taxon>Spermatophyta</taxon>
        <taxon>Magnoliopsida</taxon>
        <taxon>eudicotyledons</taxon>
        <taxon>Gunneridae</taxon>
        <taxon>Pentapetalae</taxon>
        <taxon>rosids</taxon>
        <taxon>malvids</taxon>
        <taxon>Malvales</taxon>
        <taxon>Dipterocarpaceae</taxon>
        <taxon>Rubroshorea</taxon>
    </lineage>
</organism>
<accession>A0AAV5JV00</accession>
<comment type="caution">
    <text evidence="1">The sequence shown here is derived from an EMBL/GenBank/DDBJ whole genome shotgun (WGS) entry which is preliminary data.</text>
</comment>
<gene>
    <name evidence="1" type="ORF">SLEP1_g25552</name>
</gene>